<dbReference type="Proteomes" id="UP000654670">
    <property type="component" value="Unassembled WGS sequence"/>
</dbReference>
<reference evidence="1" key="2">
    <citation type="submission" date="2020-09" db="EMBL/GenBank/DDBJ databases">
        <authorList>
            <person name="Sun Q."/>
            <person name="Ohkuma M."/>
        </authorList>
    </citation>
    <scope>NUCLEOTIDE SEQUENCE</scope>
    <source>
        <strain evidence="1">JCM 15325</strain>
    </source>
</reference>
<gene>
    <name evidence="1" type="ORF">GCM10007968_13930</name>
</gene>
<name>A0A917S1V3_9BACL</name>
<organism evidence="1 2">
    <name type="scientific">Sporolactobacillus putidus</name>
    <dbReference type="NCBI Taxonomy" id="492735"/>
    <lineage>
        <taxon>Bacteria</taxon>
        <taxon>Bacillati</taxon>
        <taxon>Bacillota</taxon>
        <taxon>Bacilli</taxon>
        <taxon>Bacillales</taxon>
        <taxon>Sporolactobacillaceae</taxon>
        <taxon>Sporolactobacillus</taxon>
    </lineage>
</organism>
<protein>
    <submittedName>
        <fullName evidence="1">Uncharacterized protein</fullName>
    </submittedName>
</protein>
<accession>A0A917S1V3</accession>
<proteinExistence type="predicted"/>
<dbReference type="AlphaFoldDB" id="A0A917S1V3"/>
<sequence>MPRRNLHFSAVNGLMFGIDVIKHVQEMLNGNGSKIIKCGDHVIWWAAQIWVRLY</sequence>
<evidence type="ECO:0000313" key="2">
    <source>
        <dbReference type="Proteomes" id="UP000654670"/>
    </source>
</evidence>
<keyword evidence="2" id="KW-1185">Reference proteome</keyword>
<comment type="caution">
    <text evidence="1">The sequence shown here is derived from an EMBL/GenBank/DDBJ whole genome shotgun (WGS) entry which is preliminary data.</text>
</comment>
<dbReference type="EMBL" id="BMOK01000005">
    <property type="protein sequence ID" value="GGL50915.1"/>
    <property type="molecule type" value="Genomic_DNA"/>
</dbReference>
<reference evidence="1" key="1">
    <citation type="journal article" date="2014" name="Int. J. Syst. Evol. Microbiol.">
        <title>Complete genome sequence of Corynebacterium casei LMG S-19264T (=DSM 44701T), isolated from a smear-ripened cheese.</title>
        <authorList>
            <consortium name="US DOE Joint Genome Institute (JGI-PGF)"/>
            <person name="Walter F."/>
            <person name="Albersmeier A."/>
            <person name="Kalinowski J."/>
            <person name="Ruckert C."/>
        </authorList>
    </citation>
    <scope>NUCLEOTIDE SEQUENCE</scope>
    <source>
        <strain evidence="1">JCM 15325</strain>
    </source>
</reference>
<evidence type="ECO:0000313" key="1">
    <source>
        <dbReference type="EMBL" id="GGL50915.1"/>
    </source>
</evidence>
<dbReference type="RefSeq" id="WP_188802377.1">
    <property type="nucleotide sequence ID" value="NZ_BMOK01000005.1"/>
</dbReference>